<proteinExistence type="predicted"/>
<reference evidence="2" key="1">
    <citation type="submission" date="2011-11" db="EMBL/GenBank/DDBJ databases">
        <title>The Genome Sequence of Fusarium oxysporum Cotton.</title>
        <authorList>
            <consortium name="The Broad Institute Genome Sequencing Platform"/>
            <person name="Ma L.-J."/>
            <person name="Gale L.R."/>
            <person name="Schwartz D.C."/>
            <person name="Zhou S."/>
            <person name="Corby-Kistler H."/>
            <person name="Young S.K."/>
            <person name="Zeng Q."/>
            <person name="Gargeya S."/>
            <person name="Fitzgerald M."/>
            <person name="Haas B."/>
            <person name="Abouelleil A."/>
            <person name="Alvarado L."/>
            <person name="Arachchi H.M."/>
            <person name="Berlin A."/>
            <person name="Brown A."/>
            <person name="Chapman S.B."/>
            <person name="Chen Z."/>
            <person name="Dunbar C."/>
            <person name="Freedman E."/>
            <person name="Gearin G."/>
            <person name="Goldberg J."/>
            <person name="Griggs A."/>
            <person name="Gujja S."/>
            <person name="Heiman D."/>
            <person name="Howarth C."/>
            <person name="Larson L."/>
            <person name="Lui A."/>
            <person name="MacDonald P.J.P."/>
            <person name="Montmayeur A."/>
            <person name="Murphy C."/>
            <person name="Neiman D."/>
            <person name="Pearson M."/>
            <person name="Priest M."/>
            <person name="Roberts A."/>
            <person name="Saif S."/>
            <person name="Shea T."/>
            <person name="Shenoy N."/>
            <person name="Sisk P."/>
            <person name="Stolte C."/>
            <person name="Sykes S."/>
            <person name="Wortman J."/>
            <person name="Nusbaum C."/>
            <person name="Birren B."/>
        </authorList>
    </citation>
    <scope>NUCLEOTIDE SEQUENCE [LARGE SCALE GENOMIC DNA]</scope>
    <source>
        <strain evidence="2">25433</strain>
    </source>
</reference>
<dbReference type="AlphaFoldDB" id="X0L6X9"/>
<protein>
    <recommendedName>
        <fullName evidence="1">2EXR domain-containing protein</fullName>
    </recommendedName>
</protein>
<evidence type="ECO:0000313" key="2">
    <source>
        <dbReference type="EMBL" id="EXM16731.1"/>
    </source>
</evidence>
<dbReference type="EMBL" id="JH657993">
    <property type="protein sequence ID" value="EXM16731.1"/>
    <property type="molecule type" value="Genomic_DNA"/>
</dbReference>
<sequence>MPTKLSLFSGLPTELRKEIWNLTIRPKYLGVHIFRVYNTNMDHENPPQEVIHFSRNKSCRRERHELDLAVPLAGKELEGTNDPSAKSMSTYMIDTGLWNACHESKAMMIKAFPTIKNTRDSKDYLKPEVGYYLSGGAPYYFTIKPMSDSFVLRPDSVYFDLEHIDPALSHGIWNVSIEYQSEWGQKNYDEGHNGGDYYNLKRKANAPPYRNGLFYAGDRKLIEVDFLGEDSQNHWGVY</sequence>
<name>X0L6X9_FUSOX</name>
<organism evidence="2">
    <name type="scientific">Fusarium oxysporum f. sp. vasinfectum 25433</name>
    <dbReference type="NCBI Taxonomy" id="1089449"/>
    <lineage>
        <taxon>Eukaryota</taxon>
        <taxon>Fungi</taxon>
        <taxon>Dikarya</taxon>
        <taxon>Ascomycota</taxon>
        <taxon>Pezizomycotina</taxon>
        <taxon>Sordariomycetes</taxon>
        <taxon>Hypocreomycetidae</taxon>
        <taxon>Hypocreales</taxon>
        <taxon>Nectriaceae</taxon>
        <taxon>Fusarium</taxon>
        <taxon>Fusarium oxysporum species complex</taxon>
    </lineage>
</organism>
<dbReference type="Proteomes" id="UP000030701">
    <property type="component" value="Unassembled WGS sequence"/>
</dbReference>
<accession>X0L6X9</accession>
<feature type="domain" description="2EXR" evidence="1">
    <location>
        <begin position="7"/>
        <end position="126"/>
    </location>
</feature>
<evidence type="ECO:0000259" key="1">
    <source>
        <dbReference type="Pfam" id="PF20150"/>
    </source>
</evidence>
<dbReference type="OrthoDB" id="3596450at2759"/>
<dbReference type="InterPro" id="IPR045518">
    <property type="entry name" value="2EXR"/>
</dbReference>
<reference evidence="2" key="2">
    <citation type="submission" date="2012-05" db="EMBL/GenBank/DDBJ databases">
        <title>The Genome Annotation of Fusarium oxysporum Cotton.</title>
        <authorList>
            <consortium name="The Broad Institute Genomics Platform"/>
            <person name="Ma L.-J."/>
            <person name="Corby-Kistler H."/>
            <person name="Broz K."/>
            <person name="Gale L.R."/>
            <person name="Jonkers W."/>
            <person name="O'Donnell K."/>
            <person name="Ploetz R."/>
            <person name="Steinberg C."/>
            <person name="Schwartz D.C."/>
            <person name="VanEtten H."/>
            <person name="Zhou S."/>
            <person name="Young S.K."/>
            <person name="Zeng Q."/>
            <person name="Gargeya S."/>
            <person name="Fitzgerald M."/>
            <person name="Abouelleil A."/>
            <person name="Alvarado L."/>
            <person name="Chapman S.B."/>
            <person name="Gainer-Dewar J."/>
            <person name="Goldberg J."/>
            <person name="Griggs A."/>
            <person name="Gujja S."/>
            <person name="Hansen M."/>
            <person name="Howarth C."/>
            <person name="Imamovic A."/>
            <person name="Ireland A."/>
            <person name="Larimer J."/>
            <person name="McCowan C."/>
            <person name="Murphy C."/>
            <person name="Pearson M."/>
            <person name="Poon T.W."/>
            <person name="Priest M."/>
            <person name="Roberts A."/>
            <person name="Saif S."/>
            <person name="Shea T."/>
            <person name="Sykes S."/>
            <person name="Wortman J."/>
            <person name="Nusbaum C."/>
            <person name="Birren B."/>
        </authorList>
    </citation>
    <scope>NUCLEOTIDE SEQUENCE</scope>
    <source>
        <strain evidence="2">25433</strain>
    </source>
</reference>
<dbReference type="HOGENOM" id="CLU_065839_1_0_1"/>
<dbReference type="Pfam" id="PF20150">
    <property type="entry name" value="2EXR"/>
    <property type="match status" value="1"/>
</dbReference>
<gene>
    <name evidence="2" type="ORF">FOTG_14968</name>
</gene>